<gene>
    <name evidence="2" type="ORF">C437_14859</name>
</gene>
<evidence type="ECO:0000256" key="1">
    <source>
        <dbReference type="SAM" id="MobiDB-lite"/>
    </source>
</evidence>
<dbReference type="Proteomes" id="UP000011534">
    <property type="component" value="Unassembled WGS sequence"/>
</dbReference>
<feature type="region of interest" description="Disordered" evidence="1">
    <location>
        <begin position="87"/>
        <end position="111"/>
    </location>
</feature>
<sequence length="111" mass="12129">MEHRTEFHDALGESERRCSRLEIVLAEEDRPIGSVDPNQPVRGVLDVTEDGFRELVGEHEMVVVCSAMQPPVVRGDLAVALRTHRLPGTDVSSRTPCGTNNNNAHVVATSS</sequence>
<name>M0J791_HALVA</name>
<organism evidence="2 3">
    <name type="scientific">Haloarcula vallismortis ATCC 29715</name>
    <dbReference type="NCBI Taxonomy" id="662477"/>
    <lineage>
        <taxon>Archaea</taxon>
        <taxon>Methanobacteriati</taxon>
        <taxon>Methanobacteriota</taxon>
        <taxon>Stenosarchaea group</taxon>
        <taxon>Halobacteria</taxon>
        <taxon>Halobacteriales</taxon>
        <taxon>Haloarculaceae</taxon>
        <taxon>Haloarcula</taxon>
    </lineage>
</organism>
<proteinExistence type="predicted"/>
<dbReference type="AlphaFoldDB" id="M0J791"/>
<protein>
    <submittedName>
        <fullName evidence="2">Uncharacterized protein</fullName>
    </submittedName>
</protein>
<keyword evidence="3" id="KW-1185">Reference proteome</keyword>
<evidence type="ECO:0000313" key="3">
    <source>
        <dbReference type="Proteomes" id="UP000011534"/>
    </source>
</evidence>
<comment type="caution">
    <text evidence="2">The sequence shown here is derived from an EMBL/GenBank/DDBJ whole genome shotgun (WGS) entry which is preliminary data.</text>
</comment>
<accession>M0J791</accession>
<evidence type="ECO:0000313" key="2">
    <source>
        <dbReference type="EMBL" id="EMA03565.1"/>
    </source>
</evidence>
<dbReference type="EMBL" id="AOLQ01000060">
    <property type="protein sequence ID" value="EMA03565.1"/>
    <property type="molecule type" value="Genomic_DNA"/>
</dbReference>
<reference evidence="2 3" key="1">
    <citation type="journal article" date="2014" name="PLoS Genet.">
        <title>Phylogenetically driven sequencing of extremely halophilic archaea reveals strategies for static and dynamic osmo-response.</title>
        <authorList>
            <person name="Becker E.A."/>
            <person name="Seitzer P.M."/>
            <person name="Tritt A."/>
            <person name="Larsen D."/>
            <person name="Krusor M."/>
            <person name="Yao A.I."/>
            <person name="Wu D."/>
            <person name="Madern D."/>
            <person name="Eisen J.A."/>
            <person name="Darling A.E."/>
            <person name="Facciotti M.T."/>
        </authorList>
    </citation>
    <scope>NUCLEOTIDE SEQUENCE [LARGE SCALE GENOMIC DNA]</scope>
    <source>
        <strain evidence="2 3">ATCC 29715</strain>
    </source>
</reference>
<feature type="compositionally biased region" description="Polar residues" evidence="1">
    <location>
        <begin position="90"/>
        <end position="111"/>
    </location>
</feature>